<dbReference type="Gene3D" id="1.20.1260.10">
    <property type="match status" value="1"/>
</dbReference>
<reference evidence="4" key="1">
    <citation type="journal article" date="2019" name="Int. J. Syst. Evol. Microbiol.">
        <title>The Global Catalogue of Microorganisms (GCM) 10K type strain sequencing project: providing services to taxonomists for standard genome sequencing and annotation.</title>
        <authorList>
            <consortium name="The Broad Institute Genomics Platform"/>
            <consortium name="The Broad Institute Genome Sequencing Center for Infectious Disease"/>
            <person name="Wu L."/>
            <person name="Ma J."/>
        </authorList>
    </citation>
    <scope>NUCLEOTIDE SEQUENCE [LARGE SCALE GENOMIC DNA]</scope>
    <source>
        <strain evidence="4">JCM 17441</strain>
    </source>
</reference>
<evidence type="ECO:0000256" key="1">
    <source>
        <dbReference type="SAM" id="MobiDB-lite"/>
    </source>
</evidence>
<comment type="caution">
    <text evidence="3">The sequence shown here is derived from an EMBL/GenBank/DDBJ whole genome shotgun (WGS) entry which is preliminary data.</text>
</comment>
<evidence type="ECO:0008006" key="5">
    <source>
        <dbReference type="Google" id="ProtNLM"/>
    </source>
</evidence>
<keyword evidence="2" id="KW-0472">Membrane</keyword>
<feature type="transmembrane region" description="Helical" evidence="2">
    <location>
        <begin position="51"/>
        <end position="69"/>
    </location>
</feature>
<keyword evidence="2" id="KW-0812">Transmembrane</keyword>
<gene>
    <name evidence="3" type="ORF">GCM10022255_097110</name>
</gene>
<dbReference type="EMBL" id="BAABAT010000049">
    <property type="protein sequence ID" value="GAA4262017.1"/>
    <property type="molecule type" value="Genomic_DNA"/>
</dbReference>
<dbReference type="RefSeq" id="WP_345139298.1">
    <property type="nucleotide sequence ID" value="NZ_BAABAT010000049.1"/>
</dbReference>
<feature type="region of interest" description="Disordered" evidence="1">
    <location>
        <begin position="1"/>
        <end position="42"/>
    </location>
</feature>
<protein>
    <recommendedName>
        <fullName evidence="5">DUF305 domain-containing protein</fullName>
    </recommendedName>
</protein>
<evidence type="ECO:0000256" key="2">
    <source>
        <dbReference type="SAM" id="Phobius"/>
    </source>
</evidence>
<feature type="compositionally biased region" description="Low complexity" evidence="1">
    <location>
        <begin position="18"/>
        <end position="34"/>
    </location>
</feature>
<dbReference type="Proteomes" id="UP001500620">
    <property type="component" value="Unassembled WGS sequence"/>
</dbReference>
<organism evidence="3 4">
    <name type="scientific">Dactylosporangium darangshiense</name>
    <dbReference type="NCBI Taxonomy" id="579108"/>
    <lineage>
        <taxon>Bacteria</taxon>
        <taxon>Bacillati</taxon>
        <taxon>Actinomycetota</taxon>
        <taxon>Actinomycetes</taxon>
        <taxon>Micromonosporales</taxon>
        <taxon>Micromonosporaceae</taxon>
        <taxon>Dactylosporangium</taxon>
    </lineage>
</organism>
<keyword evidence="4" id="KW-1185">Reference proteome</keyword>
<sequence>MSSATPGGEEHINGSAVALSSAPPETESSPAVADPPAPEEEEQHSHLWRRLFAVAVVLVAAFAVVVLWARPAHEPVAPPPPGTPDVLSALNPTDLAFLQLMISLDNSALPLFELVRDDPALRATVAAGADGHRNELVALRAALTAGGGIENPTEHAGHDLPGMVLDADLAVVRDAPADQRAAKATAALREHLTGTVALATSEGKAGSDPATKATAAQILEAHTKLLASLPTV</sequence>
<accession>A0ABP8DQY7</accession>
<evidence type="ECO:0000313" key="4">
    <source>
        <dbReference type="Proteomes" id="UP001500620"/>
    </source>
</evidence>
<proteinExistence type="predicted"/>
<dbReference type="InterPro" id="IPR012347">
    <property type="entry name" value="Ferritin-like"/>
</dbReference>
<name>A0ABP8DQY7_9ACTN</name>
<keyword evidence="2" id="KW-1133">Transmembrane helix</keyword>
<evidence type="ECO:0000313" key="3">
    <source>
        <dbReference type="EMBL" id="GAA4262017.1"/>
    </source>
</evidence>